<gene>
    <name evidence="8" type="ORF">HY834_05455</name>
</gene>
<name>A0A933KYY5_9HYPH</name>
<feature type="domain" description="Prepilin type IV endopeptidase peptidase" evidence="7">
    <location>
        <begin position="8"/>
        <end position="111"/>
    </location>
</feature>
<feature type="transmembrane region" description="Helical" evidence="6">
    <location>
        <begin position="141"/>
        <end position="166"/>
    </location>
</feature>
<evidence type="ECO:0000259" key="7">
    <source>
        <dbReference type="Pfam" id="PF01478"/>
    </source>
</evidence>
<dbReference type="InterPro" id="IPR000045">
    <property type="entry name" value="Prepilin_IV_endopep_pep"/>
</dbReference>
<organism evidence="8 9">
    <name type="scientific">Devosia nanyangense</name>
    <dbReference type="NCBI Taxonomy" id="1228055"/>
    <lineage>
        <taxon>Bacteria</taxon>
        <taxon>Pseudomonadati</taxon>
        <taxon>Pseudomonadota</taxon>
        <taxon>Alphaproteobacteria</taxon>
        <taxon>Hyphomicrobiales</taxon>
        <taxon>Devosiaceae</taxon>
        <taxon>Devosia</taxon>
    </lineage>
</organism>
<comment type="caution">
    <text evidence="8">The sequence shown here is derived from an EMBL/GenBank/DDBJ whole genome shotgun (WGS) entry which is preliminary data.</text>
</comment>
<feature type="transmembrane region" description="Helical" evidence="6">
    <location>
        <begin position="96"/>
        <end position="120"/>
    </location>
</feature>
<evidence type="ECO:0000256" key="3">
    <source>
        <dbReference type="ARBA" id="ARBA00022692"/>
    </source>
</evidence>
<dbReference type="Proteomes" id="UP000782610">
    <property type="component" value="Unassembled WGS sequence"/>
</dbReference>
<evidence type="ECO:0000256" key="1">
    <source>
        <dbReference type="ARBA" id="ARBA00004651"/>
    </source>
</evidence>
<evidence type="ECO:0000256" key="6">
    <source>
        <dbReference type="SAM" id="Phobius"/>
    </source>
</evidence>
<dbReference type="Pfam" id="PF01478">
    <property type="entry name" value="Peptidase_A24"/>
    <property type="match status" value="1"/>
</dbReference>
<keyword evidence="5 6" id="KW-0472">Membrane</keyword>
<keyword evidence="3 6" id="KW-0812">Transmembrane</keyword>
<sequence>MLFTLALFVFPVLMAYAASSDLLTMRIANWLVLLIAAAYFALALVAQLSWNEIGTSVAAAAIVLAIAFAFFAFGWIGGGDAKLVSATTLWVGFGLLLPYVIYAALLGGGLTLLILAIRRYPLAPWLARHKWIDRLHDNKSGVPYGITLAIAALLVYPETAIFQHFIG</sequence>
<feature type="transmembrane region" description="Helical" evidence="6">
    <location>
        <begin position="27"/>
        <end position="45"/>
    </location>
</feature>
<evidence type="ECO:0000256" key="2">
    <source>
        <dbReference type="ARBA" id="ARBA00022475"/>
    </source>
</evidence>
<evidence type="ECO:0000256" key="4">
    <source>
        <dbReference type="ARBA" id="ARBA00022989"/>
    </source>
</evidence>
<proteinExistence type="predicted"/>
<dbReference type="GO" id="GO:0005886">
    <property type="term" value="C:plasma membrane"/>
    <property type="evidence" value="ECO:0007669"/>
    <property type="project" value="UniProtKB-SubCell"/>
</dbReference>
<protein>
    <submittedName>
        <fullName evidence="8">Prepilin peptidase</fullName>
    </submittedName>
</protein>
<dbReference type="InterPro" id="IPR052218">
    <property type="entry name" value="Preflagellin_Peptidase"/>
</dbReference>
<comment type="subcellular location">
    <subcellularLocation>
        <location evidence="1">Cell membrane</location>
        <topology evidence="1">Multi-pass membrane protein</topology>
    </subcellularLocation>
</comment>
<dbReference type="Gene3D" id="1.20.120.1220">
    <property type="match status" value="1"/>
</dbReference>
<accession>A0A933KYY5</accession>
<reference evidence="8" key="1">
    <citation type="submission" date="2020-07" db="EMBL/GenBank/DDBJ databases">
        <title>Huge and variable diversity of episymbiotic CPR bacteria and DPANN archaea in groundwater ecosystems.</title>
        <authorList>
            <person name="He C.Y."/>
            <person name="Keren R."/>
            <person name="Whittaker M."/>
            <person name="Farag I.F."/>
            <person name="Doudna J."/>
            <person name="Cate J.H.D."/>
            <person name="Banfield J.F."/>
        </authorList>
    </citation>
    <scope>NUCLEOTIDE SEQUENCE</scope>
    <source>
        <strain evidence="8">NC_groundwater_1586_Pr3_B-0.1um_66_15</strain>
    </source>
</reference>
<feature type="transmembrane region" description="Helical" evidence="6">
    <location>
        <begin position="57"/>
        <end position="76"/>
    </location>
</feature>
<evidence type="ECO:0000313" key="9">
    <source>
        <dbReference type="Proteomes" id="UP000782610"/>
    </source>
</evidence>
<dbReference type="PANTHER" id="PTHR36506:SF1">
    <property type="entry name" value="PREFLAGELLIN PEPTIDASE"/>
    <property type="match status" value="1"/>
</dbReference>
<evidence type="ECO:0000313" key="8">
    <source>
        <dbReference type="EMBL" id="MBI4921174.1"/>
    </source>
</evidence>
<keyword evidence="4 6" id="KW-1133">Transmembrane helix</keyword>
<dbReference type="GO" id="GO:0004190">
    <property type="term" value="F:aspartic-type endopeptidase activity"/>
    <property type="evidence" value="ECO:0007669"/>
    <property type="project" value="InterPro"/>
</dbReference>
<dbReference type="EMBL" id="JACRAF010000017">
    <property type="protein sequence ID" value="MBI4921174.1"/>
    <property type="molecule type" value="Genomic_DNA"/>
</dbReference>
<evidence type="ECO:0000256" key="5">
    <source>
        <dbReference type="ARBA" id="ARBA00023136"/>
    </source>
</evidence>
<dbReference type="PANTHER" id="PTHR36506">
    <property type="entry name" value="PREFLAGELLIN PEPTIDASE"/>
    <property type="match status" value="1"/>
</dbReference>
<keyword evidence="2" id="KW-1003">Cell membrane</keyword>
<dbReference type="AlphaFoldDB" id="A0A933KYY5"/>